<protein>
    <submittedName>
        <fullName evidence="1">Uncharacterized protein</fullName>
    </submittedName>
</protein>
<proteinExistence type="predicted"/>
<evidence type="ECO:0000313" key="2">
    <source>
        <dbReference type="Proteomes" id="UP000308197"/>
    </source>
</evidence>
<organism evidence="1 2">
    <name type="scientific">Polyporus arcularius HHB13444</name>
    <dbReference type="NCBI Taxonomy" id="1314778"/>
    <lineage>
        <taxon>Eukaryota</taxon>
        <taxon>Fungi</taxon>
        <taxon>Dikarya</taxon>
        <taxon>Basidiomycota</taxon>
        <taxon>Agaricomycotina</taxon>
        <taxon>Agaricomycetes</taxon>
        <taxon>Polyporales</taxon>
        <taxon>Polyporaceae</taxon>
        <taxon>Polyporus</taxon>
    </lineage>
</organism>
<sequence>MANRIRSAKSGSDWTENDLAAYNIQIQYQDAPTFFGVDHLPPPAVDQDSDVRVGQPL</sequence>
<dbReference type="STRING" id="1314778.A0A5C3NNZ7"/>
<dbReference type="InParanoid" id="A0A5C3NNZ7"/>
<accession>A0A5C3NNZ7</accession>
<dbReference type="EMBL" id="ML212351">
    <property type="protein sequence ID" value="TFK78742.1"/>
    <property type="molecule type" value="Genomic_DNA"/>
</dbReference>
<name>A0A5C3NNZ7_9APHY</name>
<dbReference type="Proteomes" id="UP000308197">
    <property type="component" value="Unassembled WGS sequence"/>
</dbReference>
<keyword evidence="2" id="KW-1185">Reference proteome</keyword>
<reference evidence="1 2" key="1">
    <citation type="journal article" date="2019" name="Nat. Ecol. Evol.">
        <title>Megaphylogeny resolves global patterns of mushroom evolution.</title>
        <authorList>
            <person name="Varga T."/>
            <person name="Krizsan K."/>
            <person name="Foldi C."/>
            <person name="Dima B."/>
            <person name="Sanchez-Garcia M."/>
            <person name="Sanchez-Ramirez S."/>
            <person name="Szollosi G.J."/>
            <person name="Szarkandi J.G."/>
            <person name="Papp V."/>
            <person name="Albert L."/>
            <person name="Andreopoulos W."/>
            <person name="Angelini C."/>
            <person name="Antonin V."/>
            <person name="Barry K.W."/>
            <person name="Bougher N.L."/>
            <person name="Buchanan P."/>
            <person name="Buyck B."/>
            <person name="Bense V."/>
            <person name="Catcheside P."/>
            <person name="Chovatia M."/>
            <person name="Cooper J."/>
            <person name="Damon W."/>
            <person name="Desjardin D."/>
            <person name="Finy P."/>
            <person name="Geml J."/>
            <person name="Haridas S."/>
            <person name="Hughes K."/>
            <person name="Justo A."/>
            <person name="Karasinski D."/>
            <person name="Kautmanova I."/>
            <person name="Kiss B."/>
            <person name="Kocsube S."/>
            <person name="Kotiranta H."/>
            <person name="LaButti K.M."/>
            <person name="Lechner B.E."/>
            <person name="Liimatainen K."/>
            <person name="Lipzen A."/>
            <person name="Lukacs Z."/>
            <person name="Mihaltcheva S."/>
            <person name="Morgado L.N."/>
            <person name="Niskanen T."/>
            <person name="Noordeloos M.E."/>
            <person name="Ohm R.A."/>
            <person name="Ortiz-Santana B."/>
            <person name="Ovrebo C."/>
            <person name="Racz N."/>
            <person name="Riley R."/>
            <person name="Savchenko A."/>
            <person name="Shiryaev A."/>
            <person name="Soop K."/>
            <person name="Spirin V."/>
            <person name="Szebenyi C."/>
            <person name="Tomsovsky M."/>
            <person name="Tulloss R.E."/>
            <person name="Uehling J."/>
            <person name="Grigoriev I.V."/>
            <person name="Vagvolgyi C."/>
            <person name="Papp T."/>
            <person name="Martin F.M."/>
            <person name="Miettinen O."/>
            <person name="Hibbett D.S."/>
            <person name="Nagy L.G."/>
        </authorList>
    </citation>
    <scope>NUCLEOTIDE SEQUENCE [LARGE SCALE GENOMIC DNA]</scope>
    <source>
        <strain evidence="1 2">HHB13444</strain>
    </source>
</reference>
<dbReference type="AlphaFoldDB" id="A0A5C3NNZ7"/>
<gene>
    <name evidence="1" type="ORF">K466DRAFT_506815</name>
</gene>
<evidence type="ECO:0000313" key="1">
    <source>
        <dbReference type="EMBL" id="TFK78742.1"/>
    </source>
</evidence>